<reference evidence="1 2" key="1">
    <citation type="submission" date="2023-08" db="EMBL/GenBank/DDBJ databases">
        <title>A Necator americanus chromosomal reference genome.</title>
        <authorList>
            <person name="Ilik V."/>
            <person name="Petrzelkova K.J."/>
            <person name="Pardy F."/>
            <person name="Fuh T."/>
            <person name="Niatou-Singa F.S."/>
            <person name="Gouil Q."/>
            <person name="Baker L."/>
            <person name="Ritchie M.E."/>
            <person name="Jex A.R."/>
            <person name="Gazzola D."/>
            <person name="Li H."/>
            <person name="Toshio Fujiwara R."/>
            <person name="Zhan B."/>
            <person name="Aroian R.V."/>
            <person name="Pafco B."/>
            <person name="Schwarz E.M."/>
        </authorList>
    </citation>
    <scope>NUCLEOTIDE SEQUENCE [LARGE SCALE GENOMIC DNA]</scope>
    <source>
        <strain evidence="1 2">Aroian</strain>
        <tissue evidence="1">Whole animal</tissue>
    </source>
</reference>
<dbReference type="EMBL" id="JAVFWL010000003">
    <property type="protein sequence ID" value="KAK6741778.1"/>
    <property type="molecule type" value="Genomic_DNA"/>
</dbReference>
<keyword evidence="2" id="KW-1185">Reference proteome</keyword>
<sequence length="125" mass="14281">MVIPTVERRTADADEQIPVVEALSSGAPIQQAQDLAKRRISRYQSIIEANKDHPTDQRFYTEERITLRDGGEVISAGTPEGRVYYLSNSDQWMFLERSTDERIQTLLICENTSNGPKFTQKFTSR</sequence>
<evidence type="ECO:0000313" key="1">
    <source>
        <dbReference type="EMBL" id="KAK6741778.1"/>
    </source>
</evidence>
<dbReference type="Proteomes" id="UP001303046">
    <property type="component" value="Unassembled WGS sequence"/>
</dbReference>
<organism evidence="1 2">
    <name type="scientific">Necator americanus</name>
    <name type="common">Human hookworm</name>
    <dbReference type="NCBI Taxonomy" id="51031"/>
    <lineage>
        <taxon>Eukaryota</taxon>
        <taxon>Metazoa</taxon>
        <taxon>Ecdysozoa</taxon>
        <taxon>Nematoda</taxon>
        <taxon>Chromadorea</taxon>
        <taxon>Rhabditida</taxon>
        <taxon>Rhabditina</taxon>
        <taxon>Rhabditomorpha</taxon>
        <taxon>Strongyloidea</taxon>
        <taxon>Ancylostomatidae</taxon>
        <taxon>Bunostominae</taxon>
        <taxon>Necator</taxon>
    </lineage>
</organism>
<evidence type="ECO:0000313" key="2">
    <source>
        <dbReference type="Proteomes" id="UP001303046"/>
    </source>
</evidence>
<proteinExistence type="predicted"/>
<protein>
    <submittedName>
        <fullName evidence="1">Uncharacterized protein</fullName>
    </submittedName>
</protein>
<name>A0ABR1CTW8_NECAM</name>
<comment type="caution">
    <text evidence="1">The sequence shown here is derived from an EMBL/GenBank/DDBJ whole genome shotgun (WGS) entry which is preliminary data.</text>
</comment>
<gene>
    <name evidence="1" type="primary">Necator_chrIII.g10334</name>
    <name evidence="1" type="ORF">RB195_009569</name>
</gene>
<accession>A0ABR1CTW8</accession>